<sequence>MMIISPLGHNSLSRPKSLLVSSPSTKLLTLEEAQARTQAQINSPVTADSKYIEVGEGPAALQGKFHTVIEFPTERSMNVLRPWQAGGTLGRSDRPKARSRSPRYTTLKESRRCTVRGGPRSSSDALSTLLQWGPAGLPHPAALQLLRQPDPGPQRRPHTRQQRGRGAHLRARPHFAPAFGGTGEDVDLSPPDIGMASLDFDPMSFQCSLPDCSFSFPLGLSDVATCAAGESTSVKRSQGGVDNGSAPVSPSFLGKFTIPFLSPDLSPATREKAESKKLTCSMSFPDKPLQAASPIKSKATILAPLAISEPFAMEFPSKLTESHSVTQPSPPPSGLPRDSPPLMGSVLLRTGEPSLSEAFQMELHCKPSAFDTDINTESQDSTGEESTAQQPSATSSQEQPGAVASMEFSKGLPGPLSSSSVSLLPPLPPQKNSACMLVLCRVHPTGLHPDPGVLPVPVQSPIRPMEPSHSLDWTPPPALCSPRLPSRRDPEQEQPKTQP</sequence>
<comment type="caution">
    <text evidence="3">The sequence shown here is derived from an EMBL/GenBank/DDBJ whole genome shotgun (WGS) entry which is preliminary data.</text>
</comment>
<dbReference type="InterPro" id="IPR051576">
    <property type="entry name" value="PX-Rho_GAP"/>
</dbReference>
<dbReference type="PANTHER" id="PTHR15729:SF13">
    <property type="entry name" value="RHO GTPASE-ACTIVATING PROTEIN 32"/>
    <property type="match status" value="1"/>
</dbReference>
<feature type="region of interest" description="Disordered" evidence="2">
    <location>
        <begin position="446"/>
        <end position="499"/>
    </location>
</feature>
<protein>
    <submittedName>
        <fullName evidence="3">Uncharacterized protein</fullName>
    </submittedName>
</protein>
<dbReference type="GO" id="GO:0015629">
    <property type="term" value="C:actin cytoskeleton"/>
    <property type="evidence" value="ECO:0007669"/>
    <property type="project" value="TreeGrafter"/>
</dbReference>
<feature type="compositionally biased region" description="Low complexity" evidence="2">
    <location>
        <begin position="385"/>
        <end position="400"/>
    </location>
</feature>
<dbReference type="EMBL" id="JAGTTL010000010">
    <property type="protein sequence ID" value="KAK6317286.1"/>
    <property type="molecule type" value="Genomic_DNA"/>
</dbReference>
<reference evidence="3 4" key="1">
    <citation type="submission" date="2021-04" db="EMBL/GenBank/DDBJ databases">
        <authorList>
            <person name="De Guttry C."/>
            <person name="Zahm M."/>
            <person name="Klopp C."/>
            <person name="Cabau C."/>
            <person name="Louis A."/>
            <person name="Berthelot C."/>
            <person name="Parey E."/>
            <person name="Roest Crollius H."/>
            <person name="Montfort J."/>
            <person name="Robinson-Rechavi M."/>
            <person name="Bucao C."/>
            <person name="Bouchez O."/>
            <person name="Gislard M."/>
            <person name="Lluch J."/>
            <person name="Milhes M."/>
            <person name="Lampietro C."/>
            <person name="Lopez Roques C."/>
            <person name="Donnadieu C."/>
            <person name="Braasch I."/>
            <person name="Desvignes T."/>
            <person name="Postlethwait J."/>
            <person name="Bobe J."/>
            <person name="Wedekind C."/>
            <person name="Guiguen Y."/>
        </authorList>
    </citation>
    <scope>NUCLEOTIDE SEQUENCE [LARGE SCALE GENOMIC DNA]</scope>
    <source>
        <strain evidence="3">Cs_M1</strain>
        <tissue evidence="3">Blood</tissue>
    </source>
</reference>
<evidence type="ECO:0000313" key="4">
    <source>
        <dbReference type="Proteomes" id="UP001356427"/>
    </source>
</evidence>
<name>A0AAN8QYT7_9TELE</name>
<keyword evidence="1" id="KW-0343">GTPase activation</keyword>
<dbReference type="GO" id="GO:0005096">
    <property type="term" value="F:GTPase activator activity"/>
    <property type="evidence" value="ECO:0007669"/>
    <property type="project" value="UniProtKB-KW"/>
</dbReference>
<dbReference type="PANTHER" id="PTHR15729">
    <property type="entry name" value="CDC42 GTPASE-ACTIVATING PROTEIN"/>
    <property type="match status" value="1"/>
</dbReference>
<dbReference type="GO" id="GO:0001650">
    <property type="term" value="C:fibrillar center"/>
    <property type="evidence" value="ECO:0007669"/>
    <property type="project" value="TreeGrafter"/>
</dbReference>
<dbReference type="GO" id="GO:0007264">
    <property type="term" value="P:small GTPase-mediated signal transduction"/>
    <property type="evidence" value="ECO:0007669"/>
    <property type="project" value="TreeGrafter"/>
</dbReference>
<gene>
    <name evidence="3" type="ORF">J4Q44_G00126860</name>
</gene>
<organism evidence="3 4">
    <name type="scientific">Coregonus suidteri</name>
    <dbReference type="NCBI Taxonomy" id="861788"/>
    <lineage>
        <taxon>Eukaryota</taxon>
        <taxon>Metazoa</taxon>
        <taxon>Chordata</taxon>
        <taxon>Craniata</taxon>
        <taxon>Vertebrata</taxon>
        <taxon>Euteleostomi</taxon>
        <taxon>Actinopterygii</taxon>
        <taxon>Neopterygii</taxon>
        <taxon>Teleostei</taxon>
        <taxon>Protacanthopterygii</taxon>
        <taxon>Salmoniformes</taxon>
        <taxon>Salmonidae</taxon>
        <taxon>Coregoninae</taxon>
        <taxon>Coregonus</taxon>
    </lineage>
</organism>
<dbReference type="Proteomes" id="UP001356427">
    <property type="component" value="Unassembled WGS sequence"/>
</dbReference>
<evidence type="ECO:0000256" key="1">
    <source>
        <dbReference type="ARBA" id="ARBA00022468"/>
    </source>
</evidence>
<feature type="compositionally biased region" description="Low complexity" evidence="2">
    <location>
        <begin position="411"/>
        <end position="424"/>
    </location>
</feature>
<dbReference type="GO" id="GO:0005654">
    <property type="term" value="C:nucleoplasm"/>
    <property type="evidence" value="ECO:0007669"/>
    <property type="project" value="TreeGrafter"/>
</dbReference>
<feature type="compositionally biased region" description="Basic and acidic residues" evidence="2">
    <location>
        <begin position="486"/>
        <end position="499"/>
    </location>
</feature>
<keyword evidence="4" id="KW-1185">Reference proteome</keyword>
<dbReference type="GO" id="GO:0005938">
    <property type="term" value="C:cell cortex"/>
    <property type="evidence" value="ECO:0007669"/>
    <property type="project" value="TreeGrafter"/>
</dbReference>
<feature type="region of interest" description="Disordered" evidence="2">
    <location>
        <begin position="83"/>
        <end position="126"/>
    </location>
</feature>
<dbReference type="AlphaFoldDB" id="A0AAN8QYT7"/>
<accession>A0AAN8QYT7</accession>
<feature type="region of interest" description="Disordered" evidence="2">
    <location>
        <begin position="371"/>
        <end position="424"/>
    </location>
</feature>
<evidence type="ECO:0000313" key="3">
    <source>
        <dbReference type="EMBL" id="KAK6317286.1"/>
    </source>
</evidence>
<feature type="region of interest" description="Disordered" evidence="2">
    <location>
        <begin position="318"/>
        <end position="347"/>
    </location>
</feature>
<proteinExistence type="predicted"/>
<feature type="region of interest" description="Disordered" evidence="2">
    <location>
        <begin position="144"/>
        <end position="186"/>
    </location>
</feature>
<feature type="compositionally biased region" description="Basic residues" evidence="2">
    <location>
        <begin position="155"/>
        <end position="173"/>
    </location>
</feature>
<evidence type="ECO:0000256" key="2">
    <source>
        <dbReference type="SAM" id="MobiDB-lite"/>
    </source>
</evidence>
<dbReference type="GO" id="GO:0005794">
    <property type="term" value="C:Golgi apparatus"/>
    <property type="evidence" value="ECO:0007669"/>
    <property type="project" value="TreeGrafter"/>
</dbReference>